<name>A0A9N9ARQ3_9GLOM</name>
<protein>
    <submittedName>
        <fullName evidence="2">24645_t:CDS:1</fullName>
    </submittedName>
</protein>
<feature type="region of interest" description="Disordered" evidence="1">
    <location>
        <begin position="118"/>
        <end position="139"/>
    </location>
</feature>
<evidence type="ECO:0000313" key="3">
    <source>
        <dbReference type="Proteomes" id="UP000789759"/>
    </source>
</evidence>
<dbReference type="EMBL" id="CAJVQA010002285">
    <property type="protein sequence ID" value="CAG8542544.1"/>
    <property type="molecule type" value="Genomic_DNA"/>
</dbReference>
<keyword evidence="3" id="KW-1185">Reference proteome</keyword>
<reference evidence="2" key="1">
    <citation type="submission" date="2021-06" db="EMBL/GenBank/DDBJ databases">
        <authorList>
            <person name="Kallberg Y."/>
            <person name="Tangrot J."/>
            <person name="Rosling A."/>
        </authorList>
    </citation>
    <scope>NUCLEOTIDE SEQUENCE</scope>
    <source>
        <strain evidence="2">FL966</strain>
    </source>
</reference>
<proteinExistence type="predicted"/>
<evidence type="ECO:0000313" key="2">
    <source>
        <dbReference type="EMBL" id="CAG8542544.1"/>
    </source>
</evidence>
<dbReference type="AlphaFoldDB" id="A0A9N9ARQ3"/>
<gene>
    <name evidence="2" type="ORF">CPELLU_LOCUS4366</name>
</gene>
<comment type="caution">
    <text evidence="2">The sequence shown here is derived from an EMBL/GenBank/DDBJ whole genome shotgun (WGS) entry which is preliminary data.</text>
</comment>
<feature type="compositionally biased region" description="Basic and acidic residues" evidence="1">
    <location>
        <begin position="125"/>
        <end position="139"/>
    </location>
</feature>
<accession>A0A9N9ARQ3</accession>
<evidence type="ECO:0000256" key="1">
    <source>
        <dbReference type="SAM" id="MobiDB-lite"/>
    </source>
</evidence>
<sequence>MSKNTLVIRAMGRTLGKNALVIHTILARGVPGSTISDSLLRQGGLYLYLRTSVHGGEILLIVVVKSSNETQASKNNNKVVDKWLEITPQLMNIITKYPITLQFIVNGNESVEEAKVTRKRKRRKSEKESIEENDCDLIR</sequence>
<dbReference type="Proteomes" id="UP000789759">
    <property type="component" value="Unassembled WGS sequence"/>
</dbReference>
<organism evidence="2 3">
    <name type="scientific">Cetraspora pellucida</name>
    <dbReference type="NCBI Taxonomy" id="1433469"/>
    <lineage>
        <taxon>Eukaryota</taxon>
        <taxon>Fungi</taxon>
        <taxon>Fungi incertae sedis</taxon>
        <taxon>Mucoromycota</taxon>
        <taxon>Glomeromycotina</taxon>
        <taxon>Glomeromycetes</taxon>
        <taxon>Diversisporales</taxon>
        <taxon>Gigasporaceae</taxon>
        <taxon>Cetraspora</taxon>
    </lineage>
</organism>